<feature type="domain" description="ABC transporter" evidence="10">
    <location>
        <begin position="26"/>
        <end position="271"/>
    </location>
</feature>
<evidence type="ECO:0000256" key="9">
    <source>
        <dbReference type="SAM" id="MobiDB-lite"/>
    </source>
</evidence>
<dbReference type="InterPro" id="IPR050086">
    <property type="entry name" value="MetN_ABC_transporter-like"/>
</dbReference>
<dbReference type="RefSeq" id="WP_259858038.1">
    <property type="nucleotide sequence ID" value="NZ_BAAAST010000007.1"/>
</dbReference>
<dbReference type="EMBL" id="CP073720">
    <property type="protein sequence ID" value="UWP80280.1"/>
    <property type="molecule type" value="Genomic_DNA"/>
</dbReference>
<comment type="similarity">
    <text evidence="2">Belongs to the ABC transporter superfamily.</text>
</comment>
<accession>A0ABY5VSL7</accession>
<evidence type="ECO:0000256" key="7">
    <source>
        <dbReference type="ARBA" id="ARBA00022970"/>
    </source>
</evidence>
<evidence type="ECO:0000256" key="3">
    <source>
        <dbReference type="ARBA" id="ARBA00022448"/>
    </source>
</evidence>
<sequence length="277" mass="30692">MAQPDINGLIRRGDASRPAEPKPESVRFQAVSKSFSTRLVLDDLSLTVRTGEKVALIGPSGSGKTTVLRIVAGLEEPDAGQVAVFGQQVWPYRRPRPWRRSDARDRDRTMRHVGMVFQHFNLFPHMRVLANITEGPIRSRGIGREAARAKALELLEMVGLSGFDDAWPANLSGGQQQRVAIARALAMEPRLLLLDEVTSALDPELVGEVLAVIRDISQSSDLTILMVTHEMSFAARSVDRVLMFDEGQVVEDGPAAQVLREPTHERTRRFLSAVVER</sequence>
<dbReference type="Proteomes" id="UP001059617">
    <property type="component" value="Chromosome"/>
</dbReference>
<dbReference type="SUPFAM" id="SSF52540">
    <property type="entry name" value="P-loop containing nucleoside triphosphate hydrolases"/>
    <property type="match status" value="1"/>
</dbReference>
<dbReference type="Gene3D" id="3.40.50.300">
    <property type="entry name" value="P-loop containing nucleotide triphosphate hydrolases"/>
    <property type="match status" value="1"/>
</dbReference>
<keyword evidence="5" id="KW-0547">Nucleotide-binding</keyword>
<dbReference type="Pfam" id="PF00005">
    <property type="entry name" value="ABC_tran"/>
    <property type="match status" value="1"/>
</dbReference>
<feature type="region of interest" description="Disordered" evidence="9">
    <location>
        <begin position="1"/>
        <end position="28"/>
    </location>
</feature>
<dbReference type="GO" id="GO:0005524">
    <property type="term" value="F:ATP binding"/>
    <property type="evidence" value="ECO:0007669"/>
    <property type="project" value="UniProtKB-KW"/>
</dbReference>
<dbReference type="PROSITE" id="PS00211">
    <property type="entry name" value="ABC_TRANSPORTER_1"/>
    <property type="match status" value="1"/>
</dbReference>
<keyword evidence="3" id="KW-0813">Transport</keyword>
<keyword evidence="6 11" id="KW-0067">ATP-binding</keyword>
<dbReference type="PROSITE" id="PS50893">
    <property type="entry name" value="ABC_TRANSPORTER_2"/>
    <property type="match status" value="1"/>
</dbReference>
<dbReference type="PIRSF" id="PIRSF039085">
    <property type="entry name" value="ABC_ATPase_HisP"/>
    <property type="match status" value="1"/>
</dbReference>
<dbReference type="InterPro" id="IPR003439">
    <property type="entry name" value="ABC_transporter-like_ATP-bd"/>
</dbReference>
<comment type="subcellular location">
    <subcellularLocation>
        <location evidence="1">Cell membrane</location>
        <topology evidence="1">Peripheral membrane protein</topology>
    </subcellularLocation>
</comment>
<dbReference type="PANTHER" id="PTHR43166:SF9">
    <property type="entry name" value="GLUTAMATE_ASPARTATE IMPORT ATP-BINDING PROTEIN GLTL"/>
    <property type="match status" value="1"/>
</dbReference>
<protein>
    <submittedName>
        <fullName evidence="11">Amino acid ABC transporter ATP-binding protein</fullName>
    </submittedName>
</protein>
<evidence type="ECO:0000256" key="8">
    <source>
        <dbReference type="ARBA" id="ARBA00023136"/>
    </source>
</evidence>
<organism evidence="11 12">
    <name type="scientific">Dactylosporangium fulvum</name>
    <dbReference type="NCBI Taxonomy" id="53359"/>
    <lineage>
        <taxon>Bacteria</taxon>
        <taxon>Bacillati</taxon>
        <taxon>Actinomycetota</taxon>
        <taxon>Actinomycetes</taxon>
        <taxon>Micromonosporales</taxon>
        <taxon>Micromonosporaceae</taxon>
        <taxon>Dactylosporangium</taxon>
    </lineage>
</organism>
<reference evidence="11" key="2">
    <citation type="submission" date="2022-09" db="EMBL/GenBank/DDBJ databases">
        <title>Biosynthetic gene clusters of Dactylosporangioum fulvum.</title>
        <authorList>
            <person name="Caradec T."/>
        </authorList>
    </citation>
    <scope>NUCLEOTIDE SEQUENCE</scope>
    <source>
        <strain evidence="11">NRRL B-16292</strain>
    </source>
</reference>
<keyword evidence="8" id="KW-0472">Membrane</keyword>
<dbReference type="InterPro" id="IPR030679">
    <property type="entry name" value="ABC_ATPase_HisP-typ"/>
</dbReference>
<evidence type="ECO:0000256" key="6">
    <source>
        <dbReference type="ARBA" id="ARBA00022840"/>
    </source>
</evidence>
<gene>
    <name evidence="11" type="ORF">Dfulv_34675</name>
</gene>
<proteinExistence type="inferred from homology"/>
<evidence type="ECO:0000313" key="12">
    <source>
        <dbReference type="Proteomes" id="UP001059617"/>
    </source>
</evidence>
<feature type="compositionally biased region" description="Basic and acidic residues" evidence="9">
    <location>
        <begin position="11"/>
        <end position="25"/>
    </location>
</feature>
<evidence type="ECO:0000259" key="10">
    <source>
        <dbReference type="PROSITE" id="PS50893"/>
    </source>
</evidence>
<keyword evidence="7" id="KW-0029">Amino-acid transport</keyword>
<evidence type="ECO:0000256" key="1">
    <source>
        <dbReference type="ARBA" id="ARBA00004202"/>
    </source>
</evidence>
<keyword evidence="12" id="KW-1185">Reference proteome</keyword>
<evidence type="ECO:0000256" key="5">
    <source>
        <dbReference type="ARBA" id="ARBA00022741"/>
    </source>
</evidence>
<dbReference type="SMART" id="SM00382">
    <property type="entry name" value="AAA"/>
    <property type="match status" value="1"/>
</dbReference>
<reference evidence="11" key="1">
    <citation type="submission" date="2021-04" db="EMBL/GenBank/DDBJ databases">
        <authorList>
            <person name="Hartkoorn R.C."/>
            <person name="Beaudoing E."/>
            <person name="Hot D."/>
        </authorList>
    </citation>
    <scope>NUCLEOTIDE SEQUENCE</scope>
    <source>
        <strain evidence="11">NRRL B-16292</strain>
    </source>
</reference>
<dbReference type="InterPro" id="IPR017871">
    <property type="entry name" value="ABC_transporter-like_CS"/>
</dbReference>
<dbReference type="InterPro" id="IPR003593">
    <property type="entry name" value="AAA+_ATPase"/>
</dbReference>
<evidence type="ECO:0000313" key="11">
    <source>
        <dbReference type="EMBL" id="UWP80280.1"/>
    </source>
</evidence>
<evidence type="ECO:0000256" key="4">
    <source>
        <dbReference type="ARBA" id="ARBA00022475"/>
    </source>
</evidence>
<dbReference type="PANTHER" id="PTHR43166">
    <property type="entry name" value="AMINO ACID IMPORT ATP-BINDING PROTEIN"/>
    <property type="match status" value="1"/>
</dbReference>
<evidence type="ECO:0000256" key="2">
    <source>
        <dbReference type="ARBA" id="ARBA00005417"/>
    </source>
</evidence>
<dbReference type="InterPro" id="IPR027417">
    <property type="entry name" value="P-loop_NTPase"/>
</dbReference>
<name>A0ABY5VSL7_9ACTN</name>
<keyword evidence="4" id="KW-1003">Cell membrane</keyword>